<dbReference type="PANTHER" id="PTHR45705:SF1">
    <property type="entry name" value="FI20236P1"/>
    <property type="match status" value="1"/>
</dbReference>
<feature type="compositionally biased region" description="Polar residues" evidence="2">
    <location>
        <begin position="435"/>
        <end position="447"/>
    </location>
</feature>
<feature type="compositionally biased region" description="Pro residues" evidence="2">
    <location>
        <begin position="175"/>
        <end position="191"/>
    </location>
</feature>
<dbReference type="SUPFAM" id="SSF57863">
    <property type="entry name" value="ArfGap/RecO-like zinc finger"/>
    <property type="match status" value="1"/>
</dbReference>
<feature type="compositionally biased region" description="Polar residues" evidence="2">
    <location>
        <begin position="348"/>
        <end position="358"/>
    </location>
</feature>
<dbReference type="Pfam" id="PF01412">
    <property type="entry name" value="ArfGap"/>
    <property type="match status" value="1"/>
</dbReference>
<dbReference type="GO" id="GO:0005096">
    <property type="term" value="F:GTPase activator activity"/>
    <property type="evidence" value="ECO:0007669"/>
    <property type="project" value="InterPro"/>
</dbReference>
<feature type="compositionally biased region" description="Polar residues" evidence="2">
    <location>
        <begin position="155"/>
        <end position="173"/>
    </location>
</feature>
<evidence type="ECO:0000256" key="1">
    <source>
        <dbReference type="PROSITE-ProRule" id="PRU00288"/>
    </source>
</evidence>
<keyword evidence="1" id="KW-0479">Metal-binding</keyword>
<dbReference type="SMART" id="SM00105">
    <property type="entry name" value="ArfGap"/>
    <property type="match status" value="1"/>
</dbReference>
<feature type="compositionally biased region" description="Low complexity" evidence="2">
    <location>
        <begin position="235"/>
        <end position="250"/>
    </location>
</feature>
<dbReference type="InterPro" id="IPR038508">
    <property type="entry name" value="ArfGAP_dom_sf"/>
</dbReference>
<dbReference type="EMBL" id="KB467931">
    <property type="protein sequence ID" value="PCH37552.1"/>
    <property type="molecule type" value="Genomic_DNA"/>
</dbReference>
<feature type="domain" description="Arf-GAP" evidence="3">
    <location>
        <begin position="13"/>
        <end position="136"/>
    </location>
</feature>
<gene>
    <name evidence="4" type="ORF">WOLCODRAFT_167584</name>
</gene>
<keyword evidence="5" id="KW-1185">Reference proteome</keyword>
<dbReference type="Gene3D" id="1.10.220.150">
    <property type="entry name" value="Arf GTPase activating protein"/>
    <property type="match status" value="1"/>
</dbReference>
<dbReference type="Proteomes" id="UP000218811">
    <property type="component" value="Unassembled WGS sequence"/>
</dbReference>
<name>A0A2H3J5N1_WOLCO</name>
<feature type="compositionally biased region" description="Polar residues" evidence="2">
    <location>
        <begin position="251"/>
        <end position="284"/>
    </location>
</feature>
<evidence type="ECO:0000313" key="5">
    <source>
        <dbReference type="Proteomes" id="UP000218811"/>
    </source>
</evidence>
<keyword evidence="1" id="KW-0863">Zinc-finger</keyword>
<dbReference type="FunFam" id="1.10.220.150:FF:000026">
    <property type="entry name" value="GTPase activating protein for Arf, putative"/>
    <property type="match status" value="1"/>
</dbReference>
<dbReference type="GO" id="GO:0008270">
    <property type="term" value="F:zinc ion binding"/>
    <property type="evidence" value="ECO:0007669"/>
    <property type="project" value="UniProtKB-KW"/>
</dbReference>
<dbReference type="InterPro" id="IPR001164">
    <property type="entry name" value="ArfGAP_dom"/>
</dbReference>
<accession>A0A2H3J5N1</accession>
<dbReference type="AlphaFoldDB" id="A0A2H3J5N1"/>
<feature type="compositionally biased region" description="Low complexity" evidence="2">
    <location>
        <begin position="192"/>
        <end position="220"/>
    </location>
</feature>
<feature type="region of interest" description="Disordered" evidence="2">
    <location>
        <begin position="143"/>
        <end position="377"/>
    </location>
</feature>
<proteinExistence type="predicted"/>
<dbReference type="CDD" id="cd08204">
    <property type="entry name" value="ArfGap"/>
    <property type="match status" value="1"/>
</dbReference>
<dbReference type="InterPro" id="IPR051718">
    <property type="entry name" value="ARF_GTPase-activating"/>
</dbReference>
<protein>
    <submittedName>
        <fullName evidence="4">ArfGap-domain-containing protein</fullName>
    </submittedName>
</protein>
<dbReference type="InterPro" id="IPR037278">
    <property type="entry name" value="ARFGAP/RecO"/>
</dbReference>
<dbReference type="PRINTS" id="PR00405">
    <property type="entry name" value="REVINTRACTNG"/>
</dbReference>
<keyword evidence="1" id="KW-0862">Zinc</keyword>
<evidence type="ECO:0000256" key="2">
    <source>
        <dbReference type="SAM" id="MobiDB-lite"/>
    </source>
</evidence>
<evidence type="ECO:0000259" key="3">
    <source>
        <dbReference type="PROSITE" id="PS50115"/>
    </source>
</evidence>
<dbReference type="PANTHER" id="PTHR45705">
    <property type="entry name" value="FI20236P1"/>
    <property type="match status" value="1"/>
</dbReference>
<feature type="compositionally biased region" description="Polar residues" evidence="2">
    <location>
        <begin position="302"/>
        <end position="340"/>
    </location>
</feature>
<dbReference type="OMA" id="PVMANMQ"/>
<feature type="compositionally biased region" description="Low complexity" evidence="2">
    <location>
        <begin position="420"/>
        <end position="434"/>
    </location>
</feature>
<dbReference type="GO" id="GO:0005737">
    <property type="term" value="C:cytoplasm"/>
    <property type="evidence" value="ECO:0007669"/>
    <property type="project" value="TreeGrafter"/>
</dbReference>
<evidence type="ECO:0000313" key="4">
    <source>
        <dbReference type="EMBL" id="PCH37552.1"/>
    </source>
</evidence>
<organism evidence="4 5">
    <name type="scientific">Wolfiporia cocos (strain MD-104)</name>
    <name type="common">Brown rot fungus</name>
    <dbReference type="NCBI Taxonomy" id="742152"/>
    <lineage>
        <taxon>Eukaryota</taxon>
        <taxon>Fungi</taxon>
        <taxon>Dikarya</taxon>
        <taxon>Basidiomycota</taxon>
        <taxon>Agaricomycotina</taxon>
        <taxon>Agaricomycetes</taxon>
        <taxon>Polyporales</taxon>
        <taxon>Phaeolaceae</taxon>
        <taxon>Wolfiporia</taxon>
    </lineage>
</organism>
<reference evidence="4 5" key="1">
    <citation type="journal article" date="2012" name="Science">
        <title>The Paleozoic origin of enzymatic lignin decomposition reconstructed from 31 fungal genomes.</title>
        <authorList>
            <person name="Floudas D."/>
            <person name="Binder M."/>
            <person name="Riley R."/>
            <person name="Barry K."/>
            <person name="Blanchette R.A."/>
            <person name="Henrissat B."/>
            <person name="Martinez A.T."/>
            <person name="Otillar R."/>
            <person name="Spatafora J.W."/>
            <person name="Yadav J.S."/>
            <person name="Aerts A."/>
            <person name="Benoit I."/>
            <person name="Boyd A."/>
            <person name="Carlson A."/>
            <person name="Copeland A."/>
            <person name="Coutinho P.M."/>
            <person name="de Vries R.P."/>
            <person name="Ferreira P."/>
            <person name="Findley K."/>
            <person name="Foster B."/>
            <person name="Gaskell J."/>
            <person name="Glotzer D."/>
            <person name="Gorecki P."/>
            <person name="Heitman J."/>
            <person name="Hesse C."/>
            <person name="Hori C."/>
            <person name="Igarashi K."/>
            <person name="Jurgens J.A."/>
            <person name="Kallen N."/>
            <person name="Kersten P."/>
            <person name="Kohler A."/>
            <person name="Kuees U."/>
            <person name="Kumar T.K.A."/>
            <person name="Kuo A."/>
            <person name="LaButti K."/>
            <person name="Larrondo L.F."/>
            <person name="Lindquist E."/>
            <person name="Ling A."/>
            <person name="Lombard V."/>
            <person name="Lucas S."/>
            <person name="Lundell T."/>
            <person name="Martin R."/>
            <person name="McLaughlin D.J."/>
            <person name="Morgenstern I."/>
            <person name="Morin E."/>
            <person name="Murat C."/>
            <person name="Nagy L.G."/>
            <person name="Nolan M."/>
            <person name="Ohm R.A."/>
            <person name="Patyshakuliyeva A."/>
            <person name="Rokas A."/>
            <person name="Ruiz-Duenas F.J."/>
            <person name="Sabat G."/>
            <person name="Salamov A."/>
            <person name="Samejima M."/>
            <person name="Schmutz J."/>
            <person name="Slot J.C."/>
            <person name="St John F."/>
            <person name="Stenlid J."/>
            <person name="Sun H."/>
            <person name="Sun S."/>
            <person name="Syed K."/>
            <person name="Tsang A."/>
            <person name="Wiebenga A."/>
            <person name="Young D."/>
            <person name="Pisabarro A."/>
            <person name="Eastwood D.C."/>
            <person name="Martin F."/>
            <person name="Cullen D."/>
            <person name="Grigoriev I.V."/>
            <person name="Hibbett D.S."/>
        </authorList>
    </citation>
    <scope>NUCLEOTIDE SEQUENCE [LARGE SCALE GENOMIC DNA]</scope>
    <source>
        <strain evidence="4 5">MD-104</strain>
    </source>
</reference>
<dbReference type="OrthoDB" id="10266696at2759"/>
<feature type="region of interest" description="Disordered" evidence="2">
    <location>
        <begin position="87"/>
        <end position="113"/>
    </location>
</feature>
<feature type="region of interest" description="Disordered" evidence="2">
    <location>
        <begin position="420"/>
        <end position="465"/>
    </location>
</feature>
<dbReference type="STRING" id="742152.A0A2H3J5N1"/>
<sequence>MSHVNKMTADRNQRILMELAMQPGNDMCADCKARNPRWASHSLGIFICMNCASIHRKMGTHISKVKSLTMDTWSKEQVEVMKTTGNIRSNAYYNPDETRNPPPTNMVDSERDSELERYIRSKYEFKQFVNRSAQVAALLGPSRSISSGLAPPTRPQTTPSPNTKSAVLPSSSEGPPVPPKTPSTLPAPVPQPSASSFSSPPQSHSQIRSVSQPTQLTTQPTPAPMDNSPWSNLMTTQASPASATSTNSYSMQFASPTSTSQPMQMPFQQIGTPSLPSTNPYNTLSASPSSPFPSPMPMGQMASVSPRSMSLNSGLNLNGGMSSNFTPSFNPSTPFQQPTPTGLGLSTPLMTQNTTSPNPFLPQSLPGGVGTNTNFTGQLSALGSSAFQQQPSPFGHAPQPQVSPLMQMQNLAQPTLPMQQTNPFLQSQPQQQMQTHNPFGGQSQMQTQFMGAPPPFGQPQMQQQPQQPMFTGANPFTGWQNGQQQQGGFAGQQWSGM</sequence>
<dbReference type="PROSITE" id="PS50115">
    <property type="entry name" value="ARFGAP"/>
    <property type="match status" value="1"/>
</dbReference>